<gene>
    <name evidence="2" type="ORF">RM706_11950</name>
</gene>
<dbReference type="SUPFAM" id="SSF52218">
    <property type="entry name" value="Flavoproteins"/>
    <property type="match status" value="1"/>
</dbReference>
<dbReference type="EC" id="1.-.-.-" evidence="2"/>
<dbReference type="InterPro" id="IPR029039">
    <property type="entry name" value="Flavoprotein-like_sf"/>
</dbReference>
<evidence type="ECO:0000313" key="3">
    <source>
        <dbReference type="Proteomes" id="UP001255246"/>
    </source>
</evidence>
<keyword evidence="3" id="KW-1185">Reference proteome</keyword>
<dbReference type="PANTHER" id="PTHR30543">
    <property type="entry name" value="CHROMATE REDUCTASE"/>
    <property type="match status" value="1"/>
</dbReference>
<proteinExistence type="predicted"/>
<name>A0ABU3AF78_9FLAO</name>
<dbReference type="RefSeq" id="WP_311351783.1">
    <property type="nucleotide sequence ID" value="NZ_JAVRHR010000002.1"/>
</dbReference>
<dbReference type="PANTHER" id="PTHR30543:SF21">
    <property type="entry name" value="NAD(P)H-DEPENDENT FMN REDUCTASE LOT6"/>
    <property type="match status" value="1"/>
</dbReference>
<evidence type="ECO:0000259" key="1">
    <source>
        <dbReference type="Pfam" id="PF03358"/>
    </source>
</evidence>
<dbReference type="Pfam" id="PF03358">
    <property type="entry name" value="FMN_red"/>
    <property type="match status" value="1"/>
</dbReference>
<accession>A0ABU3AF78</accession>
<dbReference type="InterPro" id="IPR005025">
    <property type="entry name" value="FMN_Rdtase-like_dom"/>
</dbReference>
<organism evidence="2 3">
    <name type="scientific">Croceitalea rosinachiae</name>
    <dbReference type="NCBI Taxonomy" id="3075596"/>
    <lineage>
        <taxon>Bacteria</taxon>
        <taxon>Pseudomonadati</taxon>
        <taxon>Bacteroidota</taxon>
        <taxon>Flavobacteriia</taxon>
        <taxon>Flavobacteriales</taxon>
        <taxon>Flavobacteriaceae</taxon>
        <taxon>Croceitalea</taxon>
    </lineage>
</organism>
<dbReference type="Gene3D" id="3.40.50.360">
    <property type="match status" value="1"/>
</dbReference>
<dbReference type="InterPro" id="IPR050712">
    <property type="entry name" value="NAD(P)H-dep_reductase"/>
</dbReference>
<dbReference type="EMBL" id="JAVRHR010000002">
    <property type="protein sequence ID" value="MDT0607753.1"/>
    <property type="molecule type" value="Genomic_DNA"/>
</dbReference>
<sequence length="177" mass="19650">MAKILVFAGSNSSASINYELVKYTASIIENHDIQLLNMANYPFALYSEDIEKKEGYSNSLVELKNDIQNADGIILAVNEHNGNPSAYFKNILDWLSRLERKFMSETKVLLMSTSPGKRGGIGALEIVNTMLPRFGAEIVTTFSLPSFHDNFSPSKGISDTELSDIYEKALEAFLNSL</sequence>
<dbReference type="Proteomes" id="UP001255246">
    <property type="component" value="Unassembled WGS sequence"/>
</dbReference>
<feature type="domain" description="NADPH-dependent FMN reductase-like" evidence="1">
    <location>
        <begin position="3"/>
        <end position="141"/>
    </location>
</feature>
<keyword evidence="2" id="KW-0560">Oxidoreductase</keyword>
<evidence type="ECO:0000313" key="2">
    <source>
        <dbReference type="EMBL" id="MDT0607753.1"/>
    </source>
</evidence>
<protein>
    <submittedName>
        <fullName evidence="2">NAD(P)H-dependent oxidoreductase</fullName>
        <ecNumber evidence="2">1.-.-.-</ecNumber>
    </submittedName>
</protein>
<comment type="caution">
    <text evidence="2">The sequence shown here is derived from an EMBL/GenBank/DDBJ whole genome shotgun (WGS) entry which is preliminary data.</text>
</comment>
<reference evidence="2 3" key="1">
    <citation type="submission" date="2023-09" db="EMBL/GenBank/DDBJ databases">
        <authorList>
            <person name="Rey-Velasco X."/>
        </authorList>
    </citation>
    <scope>NUCLEOTIDE SEQUENCE [LARGE SCALE GENOMIC DNA]</scope>
    <source>
        <strain evidence="2 3">F388</strain>
    </source>
</reference>
<dbReference type="GO" id="GO:0016491">
    <property type="term" value="F:oxidoreductase activity"/>
    <property type="evidence" value="ECO:0007669"/>
    <property type="project" value="UniProtKB-KW"/>
</dbReference>